<feature type="domain" description="Transglycosylase SLT" evidence="3">
    <location>
        <begin position="159"/>
        <end position="257"/>
    </location>
</feature>
<dbReference type="CDD" id="cd00254">
    <property type="entry name" value="LT-like"/>
    <property type="match status" value="1"/>
</dbReference>
<dbReference type="EMBL" id="CM001488">
    <property type="protein sequence ID" value="EIM63329.1"/>
    <property type="molecule type" value="Genomic_DNA"/>
</dbReference>
<dbReference type="PROSITE" id="PS00922">
    <property type="entry name" value="TRANSGLYCOSYLASE"/>
    <property type="match status" value="1"/>
</dbReference>
<dbReference type="Proteomes" id="UP000005778">
    <property type="component" value="Chromosome"/>
</dbReference>
<dbReference type="GO" id="GO:0008933">
    <property type="term" value="F:peptidoglycan lytic transglycosylase activity"/>
    <property type="evidence" value="ECO:0007669"/>
    <property type="project" value="InterPro"/>
</dbReference>
<dbReference type="GO" id="GO:0016020">
    <property type="term" value="C:membrane"/>
    <property type="evidence" value="ECO:0007669"/>
    <property type="project" value="InterPro"/>
</dbReference>
<feature type="region of interest" description="Disordered" evidence="2">
    <location>
        <begin position="1"/>
        <end position="20"/>
    </location>
</feature>
<evidence type="ECO:0000313" key="5">
    <source>
        <dbReference type="Proteomes" id="UP000005778"/>
    </source>
</evidence>
<feature type="compositionally biased region" description="Polar residues" evidence="2">
    <location>
        <begin position="1"/>
        <end position="10"/>
    </location>
</feature>
<reference evidence="4 5" key="2">
    <citation type="submission" date="2012-02" db="EMBL/GenBank/DDBJ databases">
        <title>Improved High-Quality Draft sequence of Desulfobacter postgatei 2ac9.</title>
        <authorList>
            <consortium name="US DOE Joint Genome Institute"/>
            <person name="Lucas S."/>
            <person name="Han J."/>
            <person name="Lapidus A."/>
            <person name="Cheng J.-F."/>
            <person name="Goodwin L."/>
            <person name="Pitluck S."/>
            <person name="Peters L."/>
            <person name="Ovchinnikova G."/>
            <person name="Held B."/>
            <person name="Detter J.C."/>
            <person name="Han C."/>
            <person name="Tapia R."/>
            <person name="Land M."/>
            <person name="Hauser L."/>
            <person name="Kyrpides N."/>
            <person name="Ivanova N."/>
            <person name="Pagani I."/>
            <person name="Orellana R."/>
            <person name="Lovley D."/>
            <person name="Woyke T."/>
        </authorList>
    </citation>
    <scope>NUCLEOTIDE SEQUENCE [LARGE SCALE GENOMIC DNA]</scope>
    <source>
        <strain evidence="4 5">2ac9</strain>
    </source>
</reference>
<dbReference type="RefSeq" id="WP_004072390.1">
    <property type="nucleotide sequence ID" value="NZ_CM001488.1"/>
</dbReference>
<evidence type="ECO:0000256" key="2">
    <source>
        <dbReference type="SAM" id="MobiDB-lite"/>
    </source>
</evidence>
<evidence type="ECO:0000256" key="1">
    <source>
        <dbReference type="ARBA" id="ARBA00007734"/>
    </source>
</evidence>
<organism evidence="4 5">
    <name type="scientific">Desulfobacter postgatei 2ac9</name>
    <dbReference type="NCBI Taxonomy" id="879212"/>
    <lineage>
        <taxon>Bacteria</taxon>
        <taxon>Pseudomonadati</taxon>
        <taxon>Thermodesulfobacteriota</taxon>
        <taxon>Desulfobacteria</taxon>
        <taxon>Desulfobacterales</taxon>
        <taxon>Desulfobacteraceae</taxon>
        <taxon>Desulfobacter</taxon>
    </lineage>
</organism>
<name>I5B1G6_9BACT</name>
<dbReference type="InterPro" id="IPR008258">
    <property type="entry name" value="Transglycosylase_SLT_dom_1"/>
</dbReference>
<gene>
    <name evidence="4" type="ORF">DespoDRAFT_01381</name>
</gene>
<dbReference type="PANTHER" id="PTHR37423:SF2">
    <property type="entry name" value="MEMBRANE-BOUND LYTIC MUREIN TRANSGLYCOSYLASE C"/>
    <property type="match status" value="1"/>
</dbReference>
<keyword evidence="5" id="KW-1185">Reference proteome</keyword>
<dbReference type="STRING" id="879212.DespoDRAFT_01381"/>
<dbReference type="GO" id="GO:0000270">
    <property type="term" value="P:peptidoglycan metabolic process"/>
    <property type="evidence" value="ECO:0007669"/>
    <property type="project" value="InterPro"/>
</dbReference>
<protein>
    <submittedName>
        <fullName evidence="4">Soluble lytic murein transglycosylase-like protein</fullName>
    </submittedName>
</protein>
<dbReference type="Pfam" id="PF01464">
    <property type="entry name" value="SLT"/>
    <property type="match status" value="1"/>
</dbReference>
<sequence length="275" mass="29887">MTIQFDTTFDASMGSPRLNPVSREAWRTGLQNNKGPGSASFSNLLKQVTPPAQAAEQDPAADSLNARLSLVLSRHMMMQINESLLGILTENGDDQPICAPFMDGLEQMLSNRTAGRKMMSEIRQAPSKNRFQEIEANGTVTATTEEAKRTDSLDIEAIIEKAATTFGVNSGLIKAVIQAESSFNPDAVSPKGAMGLMQLMPDTARELGVKDPLNPTENVMGGTRYLKQLLDRYEGSVPLALAAYNWGMGNLDSRPSQMPRETKNYVAKITGMTLT</sequence>
<dbReference type="PANTHER" id="PTHR37423">
    <property type="entry name" value="SOLUBLE LYTIC MUREIN TRANSGLYCOSYLASE-RELATED"/>
    <property type="match status" value="1"/>
</dbReference>
<accession>I5B1G6</accession>
<dbReference type="AlphaFoldDB" id="I5B1G6"/>
<comment type="similarity">
    <text evidence="1">Belongs to the transglycosylase Slt family.</text>
</comment>
<proteinExistence type="inferred from homology"/>
<dbReference type="InterPro" id="IPR023346">
    <property type="entry name" value="Lysozyme-like_dom_sf"/>
</dbReference>
<dbReference type="Gene3D" id="1.10.530.10">
    <property type="match status" value="1"/>
</dbReference>
<reference evidence="4 5" key="1">
    <citation type="submission" date="2011-09" db="EMBL/GenBank/DDBJ databases">
        <authorList>
            <consortium name="US DOE Joint Genome Institute (JGI-PGF)"/>
            <person name="Lucas S."/>
            <person name="Han J."/>
            <person name="Lapidus A."/>
            <person name="Cheng J.-F."/>
            <person name="Goodwin L."/>
            <person name="Pitluck S."/>
            <person name="Peters L."/>
            <person name="Land M.L."/>
            <person name="Hauser L."/>
            <person name="Orellana R."/>
            <person name="Lovley D."/>
            <person name="Woyke T.J."/>
        </authorList>
    </citation>
    <scope>NUCLEOTIDE SEQUENCE [LARGE SCALE GENOMIC DNA]</scope>
    <source>
        <strain evidence="4 5">2ac9</strain>
    </source>
</reference>
<evidence type="ECO:0000313" key="4">
    <source>
        <dbReference type="EMBL" id="EIM63329.1"/>
    </source>
</evidence>
<dbReference type="SUPFAM" id="SSF53955">
    <property type="entry name" value="Lysozyme-like"/>
    <property type="match status" value="1"/>
</dbReference>
<dbReference type="HOGENOM" id="CLU_065765_4_4_7"/>
<dbReference type="InterPro" id="IPR000189">
    <property type="entry name" value="Transglyc_AS"/>
</dbReference>
<evidence type="ECO:0000259" key="3">
    <source>
        <dbReference type="Pfam" id="PF01464"/>
    </source>
</evidence>
<dbReference type="eggNOG" id="COG0741">
    <property type="taxonomic scope" value="Bacteria"/>
</dbReference>